<proteinExistence type="predicted"/>
<dbReference type="GO" id="GO:0003700">
    <property type="term" value="F:DNA-binding transcription factor activity"/>
    <property type="evidence" value="ECO:0007669"/>
    <property type="project" value="InterPro"/>
</dbReference>
<evidence type="ECO:0000313" key="5">
    <source>
        <dbReference type="EMBL" id="MBE9030366.1"/>
    </source>
</evidence>
<dbReference type="PROSITE" id="PS01124">
    <property type="entry name" value="HTH_ARAC_FAMILY_2"/>
    <property type="match status" value="1"/>
</dbReference>
<dbReference type="EMBL" id="JADEXQ010000034">
    <property type="protein sequence ID" value="MBE9030366.1"/>
    <property type="molecule type" value="Genomic_DNA"/>
</dbReference>
<dbReference type="InterPro" id="IPR050204">
    <property type="entry name" value="AraC_XylS_family_regulators"/>
</dbReference>
<keyword evidence="2" id="KW-0238">DNA-binding</keyword>
<comment type="caution">
    <text evidence="5">The sequence shown here is derived from an EMBL/GenBank/DDBJ whole genome shotgun (WGS) entry which is preliminary data.</text>
</comment>
<keyword evidence="1" id="KW-0805">Transcription regulation</keyword>
<sequence length="264" mass="29845">MLVEQFQPSPGEARCQFEGEHTIFLSLAPRPVELLQVHEGKTYTSLSGKGDIALLPADMPLFARWDSPDHYLRIRLSTQFMQNVAQETLSQNPDHLEFTPTANLRHPQIESIGMMLLGELQQSNIGNRLYVDALANALAVNLLRHYVAHQSAVPTYTGGVPQWQLRLVIDYIDASLAQDIKLADLAQLLDMSQFHFGRLFKQSIGVSPHQYLIQQRVEWAKQLLKQTDRLIVDIALDCGFNSHSHLTKQFCQLTGLTPKAYRTS</sequence>
<keyword evidence="6" id="KW-1185">Reference proteome</keyword>
<evidence type="ECO:0000256" key="1">
    <source>
        <dbReference type="ARBA" id="ARBA00023015"/>
    </source>
</evidence>
<protein>
    <submittedName>
        <fullName evidence="5">Helix-turn-helix transcriptional regulator</fullName>
    </submittedName>
</protein>
<accession>A0A928VKR2</accession>
<dbReference type="GO" id="GO:0043565">
    <property type="term" value="F:sequence-specific DNA binding"/>
    <property type="evidence" value="ECO:0007669"/>
    <property type="project" value="InterPro"/>
</dbReference>
<reference evidence="5" key="1">
    <citation type="submission" date="2020-10" db="EMBL/GenBank/DDBJ databases">
        <authorList>
            <person name="Castelo-Branco R."/>
            <person name="Eusebio N."/>
            <person name="Adriana R."/>
            <person name="Vieira A."/>
            <person name="Brugerolle De Fraissinette N."/>
            <person name="Rezende De Castro R."/>
            <person name="Schneider M.P."/>
            <person name="Vasconcelos V."/>
            <person name="Leao P.N."/>
        </authorList>
    </citation>
    <scope>NUCLEOTIDE SEQUENCE</scope>
    <source>
        <strain evidence="5">LEGE 11480</strain>
    </source>
</reference>
<keyword evidence="3" id="KW-0804">Transcription</keyword>
<evidence type="ECO:0000256" key="3">
    <source>
        <dbReference type="ARBA" id="ARBA00023163"/>
    </source>
</evidence>
<evidence type="ECO:0000313" key="6">
    <source>
        <dbReference type="Proteomes" id="UP000625316"/>
    </source>
</evidence>
<dbReference type="SUPFAM" id="SSF46689">
    <property type="entry name" value="Homeodomain-like"/>
    <property type="match status" value="2"/>
</dbReference>
<dbReference type="InterPro" id="IPR009057">
    <property type="entry name" value="Homeodomain-like_sf"/>
</dbReference>
<organism evidence="5 6">
    <name type="scientific">Romeriopsis navalis LEGE 11480</name>
    <dbReference type="NCBI Taxonomy" id="2777977"/>
    <lineage>
        <taxon>Bacteria</taxon>
        <taxon>Bacillati</taxon>
        <taxon>Cyanobacteriota</taxon>
        <taxon>Cyanophyceae</taxon>
        <taxon>Leptolyngbyales</taxon>
        <taxon>Leptolyngbyaceae</taxon>
        <taxon>Romeriopsis</taxon>
        <taxon>Romeriopsis navalis</taxon>
    </lineage>
</organism>
<dbReference type="PANTHER" id="PTHR46796">
    <property type="entry name" value="HTH-TYPE TRANSCRIPTIONAL ACTIVATOR RHAS-RELATED"/>
    <property type="match status" value="1"/>
</dbReference>
<dbReference type="Gene3D" id="1.10.10.60">
    <property type="entry name" value="Homeodomain-like"/>
    <property type="match status" value="2"/>
</dbReference>
<dbReference type="Proteomes" id="UP000625316">
    <property type="component" value="Unassembled WGS sequence"/>
</dbReference>
<dbReference type="Pfam" id="PF12833">
    <property type="entry name" value="HTH_18"/>
    <property type="match status" value="1"/>
</dbReference>
<dbReference type="InterPro" id="IPR018060">
    <property type="entry name" value="HTH_AraC"/>
</dbReference>
<name>A0A928VKR2_9CYAN</name>
<dbReference type="SMART" id="SM00342">
    <property type="entry name" value="HTH_ARAC"/>
    <property type="match status" value="1"/>
</dbReference>
<feature type="domain" description="HTH araC/xylS-type" evidence="4">
    <location>
        <begin position="166"/>
        <end position="264"/>
    </location>
</feature>
<evidence type="ECO:0000256" key="2">
    <source>
        <dbReference type="ARBA" id="ARBA00023125"/>
    </source>
</evidence>
<evidence type="ECO:0000259" key="4">
    <source>
        <dbReference type="PROSITE" id="PS01124"/>
    </source>
</evidence>
<dbReference type="AlphaFoldDB" id="A0A928VKR2"/>
<gene>
    <name evidence="5" type="ORF">IQ266_11550</name>
</gene>
<dbReference type="PANTHER" id="PTHR46796:SF6">
    <property type="entry name" value="ARAC SUBFAMILY"/>
    <property type="match status" value="1"/>
</dbReference>